<evidence type="ECO:0000313" key="2">
    <source>
        <dbReference type="Proteomes" id="UP000253226"/>
    </source>
</evidence>
<sequence>MILSLVPYASAQKIFREYNFRTGAIAAEIGGLLWNVPVCGDRWWGVLRVRATGIMTGCILNM</sequence>
<evidence type="ECO:0000313" key="1">
    <source>
        <dbReference type="EMBL" id="RCK39847.1"/>
    </source>
</evidence>
<organism evidence="1 2">
    <name type="scientific">Thalassospira profundimaris</name>
    <dbReference type="NCBI Taxonomy" id="502049"/>
    <lineage>
        <taxon>Bacteria</taxon>
        <taxon>Pseudomonadati</taxon>
        <taxon>Pseudomonadota</taxon>
        <taxon>Alphaproteobacteria</taxon>
        <taxon>Rhodospirillales</taxon>
        <taxon>Thalassospiraceae</taxon>
        <taxon>Thalassospira</taxon>
    </lineage>
</organism>
<gene>
    <name evidence="1" type="ORF">TH19_02040</name>
</gene>
<protein>
    <submittedName>
        <fullName evidence="1">Uncharacterized protein</fullName>
    </submittedName>
</protein>
<dbReference type="AlphaFoldDB" id="A0A367WEP4"/>
<name>A0A367WEP4_9PROT</name>
<dbReference type="Proteomes" id="UP000253226">
    <property type="component" value="Unassembled WGS sequence"/>
</dbReference>
<reference evidence="1 2" key="1">
    <citation type="submission" date="2014-07" db="EMBL/GenBank/DDBJ databases">
        <title>Draft genome sequence of Thalassospira profundimaris 35.</title>
        <authorList>
            <person name="Lai Q."/>
            <person name="Shao Z."/>
        </authorList>
    </citation>
    <scope>NUCLEOTIDE SEQUENCE [LARGE SCALE GENOMIC DNA]</scope>
    <source>
        <strain evidence="1 2">35</strain>
    </source>
</reference>
<comment type="caution">
    <text evidence="1">The sequence shown here is derived from an EMBL/GenBank/DDBJ whole genome shotgun (WGS) entry which is preliminary data.</text>
</comment>
<accession>A0A367WEP4</accession>
<dbReference type="EMBL" id="JPWF01000001">
    <property type="protein sequence ID" value="RCK39847.1"/>
    <property type="molecule type" value="Genomic_DNA"/>
</dbReference>
<proteinExistence type="predicted"/>